<dbReference type="InterPro" id="IPR006091">
    <property type="entry name" value="Acyl-CoA_Oxase/DH_mid-dom"/>
</dbReference>
<evidence type="ECO:0000313" key="16">
    <source>
        <dbReference type="EMBL" id="RCK70843.1"/>
    </source>
</evidence>
<evidence type="ECO:0000259" key="14">
    <source>
        <dbReference type="Pfam" id="PF02771"/>
    </source>
</evidence>
<evidence type="ECO:0000256" key="11">
    <source>
        <dbReference type="SAM" id="MobiDB-lite"/>
    </source>
</evidence>
<keyword evidence="8" id="KW-0560">Oxidoreductase</keyword>
<dbReference type="InterPro" id="IPR012258">
    <property type="entry name" value="Acyl-CoA_oxidase"/>
</dbReference>
<feature type="region of interest" description="Disordered" evidence="11">
    <location>
        <begin position="1"/>
        <end position="22"/>
    </location>
</feature>
<evidence type="ECO:0000256" key="3">
    <source>
        <dbReference type="ARBA" id="ARBA00006288"/>
    </source>
</evidence>
<dbReference type="Pfam" id="PF01756">
    <property type="entry name" value="ACOX"/>
    <property type="match status" value="1"/>
</dbReference>
<evidence type="ECO:0000256" key="8">
    <source>
        <dbReference type="ARBA" id="ARBA00023002"/>
    </source>
</evidence>
<sequence length="654" mass="71196">MSEVIDVPQLSAAEPEHRGGVDPQTLTAVLDGRWAAVRQRSRAFELPRDEPPSYDLGTEEHRARVTARLHQFGASGMPQTAFPPSVGGRGDIGAGQITMEMLGYRDLSLMVKAGVQWGLFAGAITALGTEHHHRTYLRRAIDLDLMGCFAMTEVGHGSDVQSIETTATYDPQTQTFDIHSPTPTARKEYIGNAARDGELAVVFAQLHTGGRAHGVHALLVPIRTPDGRTAPGVTIGDCGRKAGLNGVDNGRLTFDHVRVPREALLDRYGQVAADGTYTSPVQSPTRRFFTMLGTLVRGRVSVSGAAQNATKHALTIAVRHALQRRQFTGPDDGEEVLLADYRAHQRRLLPALATTYALSFAQNELTSTMHDLLTGEGQPDPRAQRELESRAAGLKAVSTWHATATIQACREACGGAGYLAENTLPQLKADTDVFTTFEGDNTVLLQLVGKGLLTRYSAQFEGLDWRGMARFAAENAVGVAIERTVARSVFERLGSRGRREGGVRDRRWQLELLEDRERHLVETAAVRLRRGRADGRGPFAAFNDVQPHLLEAARAHVDRVLLEAFLAGIDGCTDPACAALLESVCDLHVLSRVEADRGWYLEHNRISAARAKEVTRAVDALCEELRPHLATLVDGFGIPDAWVEATIAQPVRPG</sequence>
<dbReference type="InterPro" id="IPR055060">
    <property type="entry name" value="ACOX_C_alpha1"/>
</dbReference>
<feature type="domain" description="Acyl-CoA dehydrogenase/oxidase N-terminal" evidence="14">
    <location>
        <begin position="66"/>
        <end position="141"/>
    </location>
</feature>
<dbReference type="InterPro" id="IPR036250">
    <property type="entry name" value="AcylCo_DH-like_C"/>
</dbReference>
<dbReference type="GO" id="GO:0033540">
    <property type="term" value="P:fatty acid beta-oxidation using acyl-CoA oxidase"/>
    <property type="evidence" value="ECO:0007669"/>
    <property type="project" value="TreeGrafter"/>
</dbReference>
<keyword evidence="17" id="KW-1185">Reference proteome</keyword>
<evidence type="ECO:0000259" key="12">
    <source>
        <dbReference type="Pfam" id="PF01756"/>
    </source>
</evidence>
<dbReference type="InterPro" id="IPR013786">
    <property type="entry name" value="AcylCoA_DH/ox_N"/>
</dbReference>
<dbReference type="InterPro" id="IPR009100">
    <property type="entry name" value="AcylCoA_DH/oxidase_NM_dom_sf"/>
</dbReference>
<feature type="domain" description="Acyl-CoA oxidase C-terminal" evidence="12">
    <location>
        <begin position="509"/>
        <end position="648"/>
    </location>
</feature>
<dbReference type="RefSeq" id="WP_114125613.1">
    <property type="nucleotide sequence ID" value="NZ_QOUI01000002.1"/>
</dbReference>
<keyword evidence="5" id="KW-0285">Flavoprotein</keyword>
<dbReference type="AlphaFoldDB" id="A0A367YY67"/>
<dbReference type="FunFam" id="1.20.140.10:FF:000007">
    <property type="entry name" value="Acyl-coenzyme A oxidase"/>
    <property type="match status" value="1"/>
</dbReference>
<accession>A0A367YY67</accession>
<dbReference type="GO" id="GO:0003997">
    <property type="term" value="F:acyl-CoA oxidase activity"/>
    <property type="evidence" value="ECO:0007669"/>
    <property type="project" value="UniProtKB-EC"/>
</dbReference>
<dbReference type="InterPro" id="IPR002655">
    <property type="entry name" value="Acyl-CoA_oxidase_C"/>
</dbReference>
<dbReference type="FunFam" id="1.20.140.10:FF:000010">
    <property type="entry name" value="Acyl-coenzyme A oxidase"/>
    <property type="match status" value="1"/>
</dbReference>
<evidence type="ECO:0000259" key="15">
    <source>
        <dbReference type="Pfam" id="PF22924"/>
    </source>
</evidence>
<comment type="subcellular location">
    <subcellularLocation>
        <location evidence="2">Peroxisome</location>
    </subcellularLocation>
</comment>
<protein>
    <recommendedName>
        <fullName evidence="4">acyl-CoA oxidase</fullName>
        <ecNumber evidence="4">1.3.3.6</ecNumber>
    </recommendedName>
</protein>
<dbReference type="GO" id="GO:0055088">
    <property type="term" value="P:lipid homeostasis"/>
    <property type="evidence" value="ECO:0007669"/>
    <property type="project" value="TreeGrafter"/>
</dbReference>
<evidence type="ECO:0000256" key="6">
    <source>
        <dbReference type="ARBA" id="ARBA00022827"/>
    </source>
</evidence>
<dbReference type="Proteomes" id="UP000252770">
    <property type="component" value="Unassembled WGS sequence"/>
</dbReference>
<evidence type="ECO:0000256" key="2">
    <source>
        <dbReference type="ARBA" id="ARBA00004275"/>
    </source>
</evidence>
<comment type="similarity">
    <text evidence="3">Belongs to the acyl-CoA oxidase family.</text>
</comment>
<comment type="caution">
    <text evidence="16">The sequence shown here is derived from an EMBL/GenBank/DDBJ whole genome shotgun (WGS) entry which is preliminary data.</text>
</comment>
<dbReference type="GO" id="GO:0005504">
    <property type="term" value="F:fatty acid binding"/>
    <property type="evidence" value="ECO:0007669"/>
    <property type="project" value="TreeGrafter"/>
</dbReference>
<name>A0A367YY67_9ACTN</name>
<proteinExistence type="inferred from homology"/>
<dbReference type="PANTHER" id="PTHR10909:SF382">
    <property type="entry name" value="ACYL-COENZYME A OXIDASE"/>
    <property type="match status" value="1"/>
</dbReference>
<dbReference type="SUPFAM" id="SSF47203">
    <property type="entry name" value="Acyl-CoA dehydrogenase C-terminal domain-like"/>
    <property type="match status" value="2"/>
</dbReference>
<feature type="domain" description="Acyl-CoA oxidase/dehydrogenase middle" evidence="13">
    <location>
        <begin position="148"/>
        <end position="257"/>
    </location>
</feature>
<dbReference type="PANTHER" id="PTHR10909">
    <property type="entry name" value="ELECTRON TRANSPORT OXIDOREDUCTASE"/>
    <property type="match status" value="1"/>
</dbReference>
<dbReference type="Pfam" id="PF02771">
    <property type="entry name" value="Acyl-CoA_dh_N"/>
    <property type="match status" value="1"/>
</dbReference>
<dbReference type="InterPro" id="IPR046373">
    <property type="entry name" value="Acyl-CoA_Oxase/DH_mid-dom_sf"/>
</dbReference>
<dbReference type="Pfam" id="PF22924">
    <property type="entry name" value="ACOX_C_alpha1"/>
    <property type="match status" value="1"/>
</dbReference>
<reference evidence="16 17" key="1">
    <citation type="submission" date="2018-07" db="EMBL/GenBank/DDBJ databases">
        <title>Desertimonas flava gen. nov. sp. nov.</title>
        <authorList>
            <person name="Liu S."/>
        </authorList>
    </citation>
    <scope>NUCLEOTIDE SEQUENCE [LARGE SCALE GENOMIC DNA]</scope>
    <source>
        <strain evidence="16 17">16Sb5-5</strain>
    </source>
</reference>
<keyword evidence="6" id="KW-0274">FAD</keyword>
<keyword evidence="7" id="KW-0276">Fatty acid metabolism</keyword>
<dbReference type="GO" id="GO:0071949">
    <property type="term" value="F:FAD binding"/>
    <property type="evidence" value="ECO:0007669"/>
    <property type="project" value="InterPro"/>
</dbReference>
<evidence type="ECO:0000256" key="5">
    <source>
        <dbReference type="ARBA" id="ARBA00022630"/>
    </source>
</evidence>
<dbReference type="Pfam" id="PF02770">
    <property type="entry name" value="Acyl-CoA_dh_M"/>
    <property type="match status" value="1"/>
</dbReference>
<organism evidence="16 17">
    <name type="scientific">Desertihabitans brevis</name>
    <dbReference type="NCBI Taxonomy" id="2268447"/>
    <lineage>
        <taxon>Bacteria</taxon>
        <taxon>Bacillati</taxon>
        <taxon>Actinomycetota</taxon>
        <taxon>Actinomycetes</taxon>
        <taxon>Propionibacteriales</taxon>
        <taxon>Propionibacteriaceae</taxon>
        <taxon>Desertihabitans</taxon>
    </lineage>
</organism>
<evidence type="ECO:0000256" key="7">
    <source>
        <dbReference type="ARBA" id="ARBA00022832"/>
    </source>
</evidence>
<dbReference type="PIRSF" id="PIRSF000168">
    <property type="entry name" value="Acyl-CoA_oxidase"/>
    <property type="match status" value="1"/>
</dbReference>
<evidence type="ECO:0000256" key="4">
    <source>
        <dbReference type="ARBA" id="ARBA00012870"/>
    </source>
</evidence>
<dbReference type="EMBL" id="QOUI01000002">
    <property type="protein sequence ID" value="RCK70843.1"/>
    <property type="molecule type" value="Genomic_DNA"/>
</dbReference>
<keyword evidence="10" id="KW-0576">Peroxisome</keyword>
<dbReference type="Gene3D" id="1.10.540.10">
    <property type="entry name" value="Acyl-CoA dehydrogenase/oxidase, N-terminal domain"/>
    <property type="match status" value="1"/>
</dbReference>
<evidence type="ECO:0000313" key="17">
    <source>
        <dbReference type="Proteomes" id="UP000252770"/>
    </source>
</evidence>
<dbReference type="InterPro" id="IPR037069">
    <property type="entry name" value="AcylCoA_DH/ox_N_sf"/>
</dbReference>
<keyword evidence="9" id="KW-0443">Lipid metabolism</keyword>
<dbReference type="Gene3D" id="1.20.140.10">
    <property type="entry name" value="Butyryl-CoA Dehydrogenase, subunit A, domain 3"/>
    <property type="match status" value="2"/>
</dbReference>
<gene>
    <name evidence="16" type="ORF">DT076_05515</name>
</gene>
<dbReference type="FunFam" id="2.40.110.10:FF:000005">
    <property type="entry name" value="Acyl-coenzyme A oxidase"/>
    <property type="match status" value="1"/>
</dbReference>
<dbReference type="SUPFAM" id="SSF56645">
    <property type="entry name" value="Acyl-CoA dehydrogenase NM domain-like"/>
    <property type="match status" value="1"/>
</dbReference>
<comment type="cofactor">
    <cofactor evidence="1">
        <name>FAD</name>
        <dbReference type="ChEBI" id="CHEBI:57692"/>
    </cofactor>
</comment>
<dbReference type="EC" id="1.3.3.6" evidence="4"/>
<feature type="domain" description="Acyl-CoA oxidase C-alpha1" evidence="15">
    <location>
        <begin position="293"/>
        <end position="453"/>
    </location>
</feature>
<dbReference type="Gene3D" id="2.40.110.10">
    <property type="entry name" value="Butyryl-CoA Dehydrogenase, subunit A, domain 2"/>
    <property type="match status" value="1"/>
</dbReference>
<evidence type="ECO:0000259" key="13">
    <source>
        <dbReference type="Pfam" id="PF02770"/>
    </source>
</evidence>
<evidence type="ECO:0000256" key="10">
    <source>
        <dbReference type="ARBA" id="ARBA00023140"/>
    </source>
</evidence>
<evidence type="ECO:0000256" key="1">
    <source>
        <dbReference type="ARBA" id="ARBA00001974"/>
    </source>
</evidence>
<evidence type="ECO:0000256" key="9">
    <source>
        <dbReference type="ARBA" id="ARBA00023098"/>
    </source>
</evidence>